<keyword evidence="2" id="KW-0677">Repeat</keyword>
<dbReference type="InterPro" id="IPR050350">
    <property type="entry name" value="Compl-Cell_Adhes-Reg"/>
</dbReference>
<evidence type="ECO:0000256" key="4">
    <source>
        <dbReference type="ARBA" id="ARBA00023180"/>
    </source>
</evidence>
<evidence type="ECO:0000313" key="8">
    <source>
        <dbReference type="Proteomes" id="UP001164746"/>
    </source>
</evidence>
<dbReference type="InterPro" id="IPR035976">
    <property type="entry name" value="Sushi/SCR/CCP_sf"/>
</dbReference>
<dbReference type="PANTHER" id="PTHR19325">
    <property type="entry name" value="COMPLEMENT COMPONENT-RELATED SUSHI DOMAIN-CONTAINING"/>
    <property type="match status" value="1"/>
</dbReference>
<evidence type="ECO:0000259" key="6">
    <source>
        <dbReference type="PROSITE" id="PS50923"/>
    </source>
</evidence>
<dbReference type="Pfam" id="PF00084">
    <property type="entry name" value="Sushi"/>
    <property type="match status" value="2"/>
</dbReference>
<dbReference type="Gene3D" id="2.10.70.10">
    <property type="entry name" value="Complement Module, domain 1"/>
    <property type="match status" value="3"/>
</dbReference>
<dbReference type="PANTHER" id="PTHR19325:SF575">
    <property type="entry name" value="LOCOMOTION-RELATED PROTEIN HIKARU GENKI"/>
    <property type="match status" value="1"/>
</dbReference>
<feature type="domain" description="Sushi" evidence="6">
    <location>
        <begin position="69"/>
        <end position="127"/>
    </location>
</feature>
<feature type="domain" description="Sushi" evidence="6">
    <location>
        <begin position="5"/>
        <end position="68"/>
    </location>
</feature>
<dbReference type="InterPro" id="IPR000436">
    <property type="entry name" value="Sushi_SCR_CCP_dom"/>
</dbReference>
<keyword evidence="3" id="KW-1015">Disulfide bond</keyword>
<feature type="non-terminal residue" evidence="7">
    <location>
        <position position="376"/>
    </location>
</feature>
<accession>A0ABY7G9U9</accession>
<evidence type="ECO:0000256" key="5">
    <source>
        <dbReference type="PROSITE-ProRule" id="PRU00302"/>
    </source>
</evidence>
<dbReference type="EMBL" id="CP111028">
    <property type="protein sequence ID" value="WAR31190.1"/>
    <property type="molecule type" value="Genomic_DNA"/>
</dbReference>
<evidence type="ECO:0000256" key="2">
    <source>
        <dbReference type="ARBA" id="ARBA00022737"/>
    </source>
</evidence>
<proteinExistence type="predicted"/>
<organism evidence="7 8">
    <name type="scientific">Mya arenaria</name>
    <name type="common">Soft-shell clam</name>
    <dbReference type="NCBI Taxonomy" id="6604"/>
    <lineage>
        <taxon>Eukaryota</taxon>
        <taxon>Metazoa</taxon>
        <taxon>Spiralia</taxon>
        <taxon>Lophotrochozoa</taxon>
        <taxon>Mollusca</taxon>
        <taxon>Bivalvia</taxon>
        <taxon>Autobranchia</taxon>
        <taxon>Heteroconchia</taxon>
        <taxon>Euheterodonta</taxon>
        <taxon>Imparidentia</taxon>
        <taxon>Neoheterodontei</taxon>
        <taxon>Myida</taxon>
        <taxon>Myoidea</taxon>
        <taxon>Myidae</taxon>
        <taxon>Mya</taxon>
    </lineage>
</organism>
<protein>
    <submittedName>
        <fullName evidence="7">SVEP1-like protein</fullName>
    </submittedName>
</protein>
<reference evidence="7" key="1">
    <citation type="submission" date="2022-11" db="EMBL/GenBank/DDBJ databases">
        <title>Centuries of genome instability and evolution in soft-shell clam transmissible cancer (bioRxiv).</title>
        <authorList>
            <person name="Hart S.F.M."/>
            <person name="Yonemitsu M.A."/>
            <person name="Giersch R.M."/>
            <person name="Beal B.F."/>
            <person name="Arriagada G."/>
            <person name="Davis B.W."/>
            <person name="Ostrander E.A."/>
            <person name="Goff S.P."/>
            <person name="Metzger M.J."/>
        </authorList>
    </citation>
    <scope>NUCLEOTIDE SEQUENCE</scope>
    <source>
        <strain evidence="7">MELC-2E11</strain>
        <tissue evidence="7">Siphon/mantle</tissue>
    </source>
</reference>
<name>A0ABY7G9U9_MYAAR</name>
<dbReference type="SUPFAM" id="SSF57535">
    <property type="entry name" value="Complement control module/SCR domain"/>
    <property type="match status" value="2"/>
</dbReference>
<gene>
    <name evidence="7" type="ORF">MAR_033732</name>
</gene>
<keyword evidence="8" id="KW-1185">Reference proteome</keyword>
<dbReference type="Proteomes" id="UP001164746">
    <property type="component" value="Chromosome 17"/>
</dbReference>
<evidence type="ECO:0000256" key="3">
    <source>
        <dbReference type="ARBA" id="ARBA00023157"/>
    </source>
</evidence>
<keyword evidence="1 5" id="KW-0768">Sushi</keyword>
<dbReference type="PROSITE" id="PS50923">
    <property type="entry name" value="SUSHI"/>
    <property type="match status" value="2"/>
</dbReference>
<sequence>MQAQNQCGRPPDVQGALPEPEFRDITSFKSGATIQYRCDVKHYLVDLTSWSRNCSDGEWGEVQFRCIVKSCPALNTPDNGQRMDFNYEVGTFAKFTCNTGYEMVGVAQLLCRTDMEWSPKDPPTCKPVRCPDESYLANGRDLRNEEEDLEHHETYKIRCNWRYEMKLEHGRYLGEDETYTRTVEVENLNGALKYGEIDAYTFSCVGKRCFQIDKSKYPNVVIQPKTKYVEHGQSYHLSCENGYEHSLESDPDWTCSYGSLNETILKCTEKPCDTPTIENGVLRNFHKRVHSNPTIVSGGVVSLQCSEGFFLYDNNKNEFMEEHVFNIKCDRGNKTSIPSCKKASGCTLPNDPYASYYVNKEKDKYEGNDTISHEDK</sequence>
<dbReference type="SMART" id="SM00032">
    <property type="entry name" value="CCP"/>
    <property type="match status" value="3"/>
</dbReference>
<evidence type="ECO:0000256" key="1">
    <source>
        <dbReference type="ARBA" id="ARBA00022659"/>
    </source>
</evidence>
<comment type="caution">
    <text evidence="5">Lacks conserved residue(s) required for the propagation of feature annotation.</text>
</comment>
<dbReference type="CDD" id="cd00033">
    <property type="entry name" value="CCP"/>
    <property type="match status" value="1"/>
</dbReference>
<keyword evidence="4" id="KW-0325">Glycoprotein</keyword>
<evidence type="ECO:0000313" key="7">
    <source>
        <dbReference type="EMBL" id="WAR31190.1"/>
    </source>
</evidence>